<evidence type="ECO:0000313" key="3">
    <source>
        <dbReference type="Proteomes" id="UP000226031"/>
    </source>
</evidence>
<proteinExistence type="predicted"/>
<comment type="caution">
    <text evidence="2">The sequence shown here is derived from an EMBL/GenBank/DDBJ whole genome shotgun (WGS) entry which is preliminary data.</text>
</comment>
<evidence type="ECO:0000256" key="1">
    <source>
        <dbReference type="SAM" id="MobiDB-lite"/>
    </source>
</evidence>
<feature type="compositionally biased region" description="Low complexity" evidence="1">
    <location>
        <begin position="80"/>
        <end position="95"/>
    </location>
</feature>
<feature type="region of interest" description="Disordered" evidence="1">
    <location>
        <begin position="77"/>
        <end position="107"/>
    </location>
</feature>
<evidence type="ECO:0000313" key="2">
    <source>
        <dbReference type="EMBL" id="PGH29440.1"/>
    </source>
</evidence>
<sequence>HMEANGINGSAARVSHVNLMTDTVIANLSPDALRVILRSMLAADENGQFTHKLQHHVRKYLRHDLQRTSIPALFSVTDKSTSTTSSSSSSSSSSSLPPPSPTPTPELAKLRSRICSLLGSGLAFESLQLLAEVVRQSRGLEPNDKTQEGERLAQALAAVDGDLVQALTAVQKIAMINNWGKGDMPTAQRQVLLSVRADLVNCKERSEGMGAEFGFERGSMMLESILSKMSESGGRE</sequence>
<dbReference type="AlphaFoldDB" id="A0A2B7Z7P2"/>
<dbReference type="STRING" id="73230.A0A2B7Z7P2"/>
<gene>
    <name evidence="2" type="ORF">GX50_07820</name>
</gene>
<feature type="non-terminal residue" evidence="2">
    <location>
        <position position="1"/>
    </location>
</feature>
<dbReference type="VEuPathDB" id="FungiDB:EMCG_00414"/>
<name>A0A2B7Z7P2_9EURO</name>
<dbReference type="EMBL" id="PDND01000242">
    <property type="protein sequence ID" value="PGH29440.1"/>
    <property type="molecule type" value="Genomic_DNA"/>
</dbReference>
<dbReference type="Proteomes" id="UP000226031">
    <property type="component" value="Unassembled WGS sequence"/>
</dbReference>
<reference evidence="2 3" key="1">
    <citation type="submission" date="2017-10" db="EMBL/GenBank/DDBJ databases">
        <title>Comparative genomics in systemic dimorphic fungi from Ajellomycetaceae.</title>
        <authorList>
            <person name="Munoz J.F."/>
            <person name="Mcewen J.G."/>
            <person name="Clay O.K."/>
            <person name="Cuomo C.A."/>
        </authorList>
    </citation>
    <scope>NUCLEOTIDE SEQUENCE [LARGE SCALE GENOMIC DNA]</scope>
    <source>
        <strain evidence="2 3">UAMH4076</strain>
    </source>
</reference>
<protein>
    <submittedName>
        <fullName evidence="2">Uncharacterized protein</fullName>
    </submittedName>
</protein>
<keyword evidence="3" id="KW-1185">Reference proteome</keyword>
<organism evidence="2 3">
    <name type="scientific">[Emmonsia] crescens</name>
    <dbReference type="NCBI Taxonomy" id="73230"/>
    <lineage>
        <taxon>Eukaryota</taxon>
        <taxon>Fungi</taxon>
        <taxon>Dikarya</taxon>
        <taxon>Ascomycota</taxon>
        <taxon>Pezizomycotina</taxon>
        <taxon>Eurotiomycetes</taxon>
        <taxon>Eurotiomycetidae</taxon>
        <taxon>Onygenales</taxon>
        <taxon>Ajellomycetaceae</taxon>
        <taxon>Emergomyces</taxon>
    </lineage>
</organism>
<accession>A0A2B7Z7P2</accession>